<keyword evidence="3" id="KW-1185">Reference proteome</keyword>
<evidence type="ECO:0000313" key="2">
    <source>
        <dbReference type="EMBL" id="BAQ17902.1"/>
    </source>
</evidence>
<feature type="transmembrane region" description="Helical" evidence="1">
    <location>
        <begin position="15"/>
        <end position="37"/>
    </location>
</feature>
<dbReference type="Proteomes" id="UP000031643">
    <property type="component" value="Chromosome"/>
</dbReference>
<dbReference type="HOGENOM" id="CLU_3292264_0_0_5"/>
<evidence type="ECO:0000313" key="3">
    <source>
        <dbReference type="Proteomes" id="UP000031643"/>
    </source>
</evidence>
<protein>
    <submittedName>
        <fullName evidence="2">Uncharacterized protein</fullName>
    </submittedName>
</protein>
<dbReference type="EMBL" id="AP014648">
    <property type="protein sequence ID" value="BAQ17902.1"/>
    <property type="molecule type" value="Genomic_DNA"/>
</dbReference>
<keyword evidence="1" id="KW-0812">Transmembrane</keyword>
<sequence>MSNFLKDTPFKGSKGIYLAIKLAVLVLAVLLALRFVFGVV</sequence>
<accession>A0A0A8K5W4</accession>
<reference evidence="2 3" key="1">
    <citation type="submission" date="2014-09" db="EMBL/GenBank/DDBJ databases">
        <title>Genome sequencing of Methyloceanibacter caenitepidi Gela4.</title>
        <authorList>
            <person name="Takeuchi M."/>
            <person name="Susumu S."/>
            <person name="Kamagata Y."/>
            <person name="Oshima K."/>
            <person name="Hattori M."/>
            <person name="Iwasaki W."/>
        </authorList>
    </citation>
    <scope>NUCLEOTIDE SEQUENCE [LARGE SCALE GENOMIC DNA]</scope>
    <source>
        <strain evidence="2 3">Gela4</strain>
    </source>
</reference>
<dbReference type="AlphaFoldDB" id="A0A0A8K5W4"/>
<organism evidence="2 3">
    <name type="scientific">Methyloceanibacter caenitepidi</name>
    <dbReference type="NCBI Taxonomy" id="1384459"/>
    <lineage>
        <taxon>Bacteria</taxon>
        <taxon>Pseudomonadati</taxon>
        <taxon>Pseudomonadota</taxon>
        <taxon>Alphaproteobacteria</taxon>
        <taxon>Hyphomicrobiales</taxon>
        <taxon>Hyphomicrobiaceae</taxon>
        <taxon>Methyloceanibacter</taxon>
    </lineage>
</organism>
<name>A0A0A8K5W4_9HYPH</name>
<keyword evidence="1" id="KW-1133">Transmembrane helix</keyword>
<gene>
    <name evidence="2" type="ORF">GL4_2467</name>
</gene>
<evidence type="ECO:0000256" key="1">
    <source>
        <dbReference type="SAM" id="Phobius"/>
    </source>
</evidence>
<proteinExistence type="predicted"/>
<dbReference type="RefSeq" id="WP_280136137.1">
    <property type="nucleotide sequence ID" value="NZ_AP014648.1"/>
</dbReference>
<dbReference type="KEGG" id="mcg:GL4_2467"/>
<keyword evidence="1" id="KW-0472">Membrane</keyword>